<dbReference type="InterPro" id="IPR012332">
    <property type="entry name" value="Autotransporter_pectin_lyase_C"/>
</dbReference>
<name>A0A6A8A2V2_9HYPH</name>
<dbReference type="RefSeq" id="WP_153352525.1">
    <property type="nucleotide sequence ID" value="NZ_WIXI01000022.1"/>
</dbReference>
<gene>
    <name evidence="2" type="ORF">GAO09_02885</name>
</gene>
<evidence type="ECO:0000259" key="1">
    <source>
        <dbReference type="Pfam" id="PF18883"/>
    </source>
</evidence>
<dbReference type="Pfam" id="PF18883">
    <property type="entry name" value="AC_1"/>
    <property type="match status" value="1"/>
</dbReference>
<keyword evidence="3" id="KW-1185">Reference proteome</keyword>
<dbReference type="InterPro" id="IPR043990">
    <property type="entry name" value="AC_1"/>
</dbReference>
<dbReference type="AlphaFoldDB" id="A0A6A8A2V2"/>
<proteinExistence type="predicted"/>
<evidence type="ECO:0000313" key="2">
    <source>
        <dbReference type="EMBL" id="MQY45019.1"/>
    </source>
</evidence>
<evidence type="ECO:0000313" key="3">
    <source>
        <dbReference type="Proteomes" id="UP000435138"/>
    </source>
</evidence>
<protein>
    <recommendedName>
        <fullName evidence="1">Autochaperone domain-containing protein</fullName>
    </recommendedName>
</protein>
<dbReference type="InterPro" id="IPR011050">
    <property type="entry name" value="Pectin_lyase_fold/virulence"/>
</dbReference>
<feature type="domain" description="Autochaperone" evidence="1">
    <location>
        <begin position="277"/>
        <end position="372"/>
    </location>
</feature>
<dbReference type="EMBL" id="WIXI01000022">
    <property type="protein sequence ID" value="MQY45019.1"/>
    <property type="molecule type" value="Genomic_DNA"/>
</dbReference>
<dbReference type="SUPFAM" id="SSF51126">
    <property type="entry name" value="Pectin lyase-like"/>
    <property type="match status" value="1"/>
</dbReference>
<reference evidence="2 3" key="1">
    <citation type="submission" date="2019-11" db="EMBL/GenBank/DDBJ databases">
        <title>Genome analysis of Rhizobacterium cereale a novel genus and species isolated from maize roots in North Spain.</title>
        <authorList>
            <person name="Menendez E."/>
            <person name="Flores-Felix J.D."/>
            <person name="Ramirez-Bahena M.-H."/>
            <person name="Igual J.M."/>
            <person name="Garcia-Fraile P."/>
            <person name="Peix A."/>
            <person name="Velazquez E."/>
        </authorList>
    </citation>
    <scope>NUCLEOTIDE SEQUENCE [LARGE SCALE GENOMIC DNA]</scope>
    <source>
        <strain evidence="2 3">RZME27</strain>
    </source>
</reference>
<comment type="caution">
    <text evidence="2">The sequence shown here is derived from an EMBL/GenBank/DDBJ whole genome shotgun (WGS) entry which is preliminary data.</text>
</comment>
<organism evidence="2 3">
    <name type="scientific">Endobacterium cereale</name>
    <dbReference type="NCBI Taxonomy" id="2663029"/>
    <lineage>
        <taxon>Bacteria</taxon>
        <taxon>Pseudomonadati</taxon>
        <taxon>Pseudomonadota</taxon>
        <taxon>Alphaproteobacteria</taxon>
        <taxon>Hyphomicrobiales</taxon>
        <taxon>Rhizobiaceae</taxon>
        <taxon>Endobacterium</taxon>
    </lineage>
</organism>
<sequence>MGQSVTINADGTTSFTSDVSVTGPGTSVLNNYGTLTNGLIATSNDRFTLNNHGLIDGNITLGGAGTNFIINYGDGTVQNGVNGTGSSDDTVINNGFFAGAISLGGGDDVLGLLAGTVQTSVDMGAGDDRFTWVVGNIAATVQMGEGNDTANLDFLTQSNLTAGKIVDGGSGNDILNWHRSSNDSGSGGGDHPTNFVNWEEINLLDGSQMTFIYTTGVLTLGDAATGTGTISIDSTSRINAGNSYGFGIVPFDTVQSVTLQNAGIIDLTNDIPGDGSTLHDTFRVKGNYVGQGGSLWLHTYLGTDNSPSDQLIIDSGQASGSTGISITNVDGQGALTSGDGIRVIDAINAATTTASAFSLNGPVAAGPFEYYLYRGGIAQSTDTDDDWFLRNTVQPSSGS</sequence>
<dbReference type="CDD" id="cd01344">
    <property type="entry name" value="PL2_Passenger_AT"/>
    <property type="match status" value="1"/>
</dbReference>
<dbReference type="Gene3D" id="2.160.20.20">
    <property type="match status" value="1"/>
</dbReference>
<dbReference type="Proteomes" id="UP000435138">
    <property type="component" value="Unassembled WGS sequence"/>
</dbReference>
<accession>A0A6A8A2V2</accession>